<evidence type="ECO:0008006" key="3">
    <source>
        <dbReference type="Google" id="ProtNLM"/>
    </source>
</evidence>
<name>A0ABN6P500_9PROT</name>
<dbReference type="Proteomes" id="UP000831327">
    <property type="component" value="Chromosome"/>
</dbReference>
<evidence type="ECO:0000313" key="1">
    <source>
        <dbReference type="EMBL" id="BDG73013.1"/>
    </source>
</evidence>
<gene>
    <name evidence="1" type="ORF">Rmf_29420</name>
</gene>
<evidence type="ECO:0000313" key="2">
    <source>
        <dbReference type="Proteomes" id="UP000831327"/>
    </source>
</evidence>
<sequence length="88" mass="9276">MTPEITHWLTAAASLAAVLGLVLLGGRLLRASGLAPAAKPGTRLALQESLALDARRRLVLVRCDGRDVLLLTGGAQDQVVGWLPERTP</sequence>
<reference evidence="1 2" key="1">
    <citation type="journal article" date="2016" name="Microbes Environ.">
        <title>Phylogenetically diverse aerobic anoxygenic phototrophic bacteria isolated from epilithic biofilms in Tama river, Japan.</title>
        <authorList>
            <person name="Hirose S."/>
            <person name="Matsuura K."/>
            <person name="Haruta S."/>
        </authorList>
    </citation>
    <scope>NUCLEOTIDE SEQUENCE [LARGE SCALE GENOMIC DNA]</scope>
    <source>
        <strain evidence="1 2">S08</strain>
    </source>
</reference>
<accession>A0ABN6P500</accession>
<protein>
    <recommendedName>
        <fullName evidence="3">Flagellar biosynthetic protein FliO</fullName>
    </recommendedName>
</protein>
<dbReference type="RefSeq" id="WP_244407213.1">
    <property type="nucleotide sequence ID" value="NZ_AP025637.1"/>
</dbReference>
<dbReference type="EMBL" id="AP025637">
    <property type="protein sequence ID" value="BDG73013.1"/>
    <property type="molecule type" value="Genomic_DNA"/>
</dbReference>
<proteinExistence type="predicted"/>
<keyword evidence="2" id="KW-1185">Reference proteome</keyword>
<organism evidence="1 2">
    <name type="scientific">Roseomonas fluvialis</name>
    <dbReference type="NCBI Taxonomy" id="1750527"/>
    <lineage>
        <taxon>Bacteria</taxon>
        <taxon>Pseudomonadati</taxon>
        <taxon>Pseudomonadota</taxon>
        <taxon>Alphaproteobacteria</taxon>
        <taxon>Acetobacterales</taxon>
        <taxon>Roseomonadaceae</taxon>
        <taxon>Roseomonas</taxon>
    </lineage>
</organism>